<dbReference type="Proteomes" id="UP000012073">
    <property type="component" value="Unassembled WGS sequence"/>
</dbReference>
<dbReference type="EMBL" id="HG002022">
    <property type="protein sequence ID" value="CDF39322.1"/>
    <property type="molecule type" value="Genomic_DNA"/>
</dbReference>
<proteinExistence type="predicted"/>
<evidence type="ECO:0000313" key="1">
    <source>
        <dbReference type="EMBL" id="CDF39322.1"/>
    </source>
</evidence>
<dbReference type="KEGG" id="ccp:CHC_T00006610001"/>
<organism evidence="1 2">
    <name type="scientific">Chondrus crispus</name>
    <name type="common">Carrageen Irish moss</name>
    <name type="synonym">Polymorpha crispa</name>
    <dbReference type="NCBI Taxonomy" id="2769"/>
    <lineage>
        <taxon>Eukaryota</taxon>
        <taxon>Rhodophyta</taxon>
        <taxon>Florideophyceae</taxon>
        <taxon>Rhodymeniophycidae</taxon>
        <taxon>Gigartinales</taxon>
        <taxon>Gigartinaceae</taxon>
        <taxon>Chondrus</taxon>
    </lineage>
</organism>
<gene>
    <name evidence="1" type="ORF">CHC_T00006610001</name>
</gene>
<reference evidence="2" key="1">
    <citation type="journal article" date="2013" name="Proc. Natl. Acad. Sci. U.S.A.">
        <title>Genome structure and metabolic features in the red seaweed Chondrus crispus shed light on evolution of the Archaeplastida.</title>
        <authorList>
            <person name="Collen J."/>
            <person name="Porcel B."/>
            <person name="Carre W."/>
            <person name="Ball S.G."/>
            <person name="Chaparro C."/>
            <person name="Tonon T."/>
            <person name="Barbeyron T."/>
            <person name="Michel G."/>
            <person name="Noel B."/>
            <person name="Valentin K."/>
            <person name="Elias M."/>
            <person name="Artiguenave F."/>
            <person name="Arun A."/>
            <person name="Aury J.M."/>
            <person name="Barbosa-Neto J.F."/>
            <person name="Bothwell J.H."/>
            <person name="Bouget F.Y."/>
            <person name="Brillet L."/>
            <person name="Cabello-Hurtado F."/>
            <person name="Capella-Gutierrez S."/>
            <person name="Charrier B."/>
            <person name="Cladiere L."/>
            <person name="Cock J.M."/>
            <person name="Coelho S.M."/>
            <person name="Colleoni C."/>
            <person name="Czjzek M."/>
            <person name="Da Silva C."/>
            <person name="Delage L."/>
            <person name="Denoeud F."/>
            <person name="Deschamps P."/>
            <person name="Dittami S.M."/>
            <person name="Gabaldon T."/>
            <person name="Gachon C.M."/>
            <person name="Groisillier A."/>
            <person name="Herve C."/>
            <person name="Jabbari K."/>
            <person name="Katinka M."/>
            <person name="Kloareg B."/>
            <person name="Kowalczyk N."/>
            <person name="Labadie K."/>
            <person name="Leblanc C."/>
            <person name="Lopez P.J."/>
            <person name="McLachlan D.H."/>
            <person name="Meslet-Cladiere L."/>
            <person name="Moustafa A."/>
            <person name="Nehr Z."/>
            <person name="Nyvall Collen P."/>
            <person name="Panaud O."/>
            <person name="Partensky F."/>
            <person name="Poulain J."/>
            <person name="Rensing S.A."/>
            <person name="Rousvoal S."/>
            <person name="Samson G."/>
            <person name="Symeonidi A."/>
            <person name="Weissenbach J."/>
            <person name="Zambounis A."/>
            <person name="Wincker P."/>
            <person name="Boyen C."/>
        </authorList>
    </citation>
    <scope>NUCLEOTIDE SEQUENCE [LARGE SCALE GENOMIC DNA]</scope>
    <source>
        <strain evidence="2">cv. Stackhouse</strain>
    </source>
</reference>
<dbReference type="GeneID" id="17326950"/>
<dbReference type="Gramene" id="CDF39322">
    <property type="protein sequence ID" value="CDF39322"/>
    <property type="gene ID" value="CHC_T00006610001"/>
</dbReference>
<sequence>MPLDEGTAELYLEILLSVLPDKIVLVSQVLSKCDSRFTRSLQGNLIPEAPGDAILQTLRTSNAPNEFRKSISFKYFLGGLGCPRTRFFFPNEENLFPLQSVAMLRASPKLCAVQHQSAREMRIGAKQL</sequence>
<dbReference type="AlphaFoldDB" id="R7QLD2"/>
<accession>R7QLD2</accession>
<protein>
    <submittedName>
        <fullName evidence="1">Uncharacterized protein</fullName>
    </submittedName>
</protein>
<keyword evidence="2" id="KW-1185">Reference proteome</keyword>
<name>R7QLD2_CHOCR</name>
<dbReference type="RefSeq" id="XP_005719233.1">
    <property type="nucleotide sequence ID" value="XM_005719176.1"/>
</dbReference>
<evidence type="ECO:0000313" key="2">
    <source>
        <dbReference type="Proteomes" id="UP000012073"/>
    </source>
</evidence>